<dbReference type="Gene3D" id="1.10.10.10">
    <property type="entry name" value="Winged helix-like DNA-binding domain superfamily/Winged helix DNA-binding domain"/>
    <property type="match status" value="1"/>
</dbReference>
<dbReference type="InterPro" id="IPR036390">
    <property type="entry name" value="WH_DNA-bd_sf"/>
</dbReference>
<name>A0A6I4W4Q3_9ACTN</name>
<dbReference type="EMBL" id="WUTW01000002">
    <property type="protein sequence ID" value="MXQ65669.1"/>
    <property type="molecule type" value="Genomic_DNA"/>
</dbReference>
<proteinExistence type="predicted"/>
<dbReference type="SMART" id="SM00347">
    <property type="entry name" value="HTH_MARR"/>
    <property type="match status" value="1"/>
</dbReference>
<sequence>MKSDPEILATDLRACLGPLLRRLRQTKVDDELTPSQTAVLVRLDREGPATSSALAAAEGVRPQSMGAIVAALTERGLVVRAPDPADGRRVVLSLSDTGREGLRGVRRERSRRLTAALRDELTDDERALLAAAVPLLERVSRRV</sequence>
<feature type="domain" description="HTH marR-type" evidence="1">
    <location>
        <begin position="1"/>
        <end position="138"/>
    </location>
</feature>
<gene>
    <name evidence="2" type="ORF">GQ466_16700</name>
</gene>
<evidence type="ECO:0000313" key="2">
    <source>
        <dbReference type="EMBL" id="MXQ65669.1"/>
    </source>
</evidence>
<reference evidence="2 3" key="1">
    <citation type="submission" date="2019-12" db="EMBL/GenBank/DDBJ databases">
        <title>Nocardia macrotermitis sp. nov. and Nocardia aurantia sp. nov., isolated from the gut of the fungus growing-termite Macrotermes natalensis.</title>
        <authorList>
            <person name="Christine B."/>
            <person name="Rene B."/>
        </authorList>
    </citation>
    <scope>NUCLEOTIDE SEQUENCE [LARGE SCALE GENOMIC DNA]</scope>
    <source>
        <strain evidence="2 3">DSM 102126</strain>
    </source>
</reference>
<dbReference type="GO" id="GO:0003700">
    <property type="term" value="F:DNA-binding transcription factor activity"/>
    <property type="evidence" value="ECO:0007669"/>
    <property type="project" value="InterPro"/>
</dbReference>
<dbReference type="OrthoDB" id="5148120at2"/>
<protein>
    <submittedName>
        <fullName evidence="2">MarR family transcriptional regulator</fullName>
    </submittedName>
</protein>
<dbReference type="InterPro" id="IPR036388">
    <property type="entry name" value="WH-like_DNA-bd_sf"/>
</dbReference>
<dbReference type="Gene3D" id="1.10.287.100">
    <property type="match status" value="1"/>
</dbReference>
<dbReference type="PANTHER" id="PTHR39515">
    <property type="entry name" value="CONSERVED PROTEIN"/>
    <property type="match status" value="1"/>
</dbReference>
<organism evidence="2 3">
    <name type="scientific">Actinomadura rayongensis</name>
    <dbReference type="NCBI Taxonomy" id="1429076"/>
    <lineage>
        <taxon>Bacteria</taxon>
        <taxon>Bacillati</taxon>
        <taxon>Actinomycetota</taxon>
        <taxon>Actinomycetes</taxon>
        <taxon>Streptosporangiales</taxon>
        <taxon>Thermomonosporaceae</taxon>
        <taxon>Actinomadura</taxon>
    </lineage>
</organism>
<accession>A0A6I4W4Q3</accession>
<evidence type="ECO:0000259" key="1">
    <source>
        <dbReference type="PROSITE" id="PS50995"/>
    </source>
</evidence>
<evidence type="ECO:0000313" key="3">
    <source>
        <dbReference type="Proteomes" id="UP000431901"/>
    </source>
</evidence>
<keyword evidence="3" id="KW-1185">Reference proteome</keyword>
<dbReference type="RefSeq" id="WP_161103734.1">
    <property type="nucleotide sequence ID" value="NZ_JBHLYI010000006.1"/>
</dbReference>
<comment type="caution">
    <text evidence="2">The sequence shown here is derived from an EMBL/GenBank/DDBJ whole genome shotgun (WGS) entry which is preliminary data.</text>
</comment>
<dbReference type="Proteomes" id="UP000431901">
    <property type="component" value="Unassembled WGS sequence"/>
</dbReference>
<dbReference type="Pfam" id="PF12802">
    <property type="entry name" value="MarR_2"/>
    <property type="match status" value="1"/>
</dbReference>
<dbReference type="InterPro" id="IPR000835">
    <property type="entry name" value="HTH_MarR-typ"/>
</dbReference>
<dbReference type="AlphaFoldDB" id="A0A6I4W4Q3"/>
<dbReference type="PANTHER" id="PTHR39515:SF2">
    <property type="entry name" value="HTH-TYPE TRANSCRIPTIONAL REGULATOR RV0880"/>
    <property type="match status" value="1"/>
</dbReference>
<dbReference type="InterPro" id="IPR052526">
    <property type="entry name" value="HTH-type_Bedaq_tolerance"/>
</dbReference>
<dbReference type="SUPFAM" id="SSF46785">
    <property type="entry name" value="Winged helix' DNA-binding domain"/>
    <property type="match status" value="1"/>
</dbReference>
<dbReference type="PROSITE" id="PS50995">
    <property type="entry name" value="HTH_MARR_2"/>
    <property type="match status" value="1"/>
</dbReference>